<reference evidence="2 3" key="1">
    <citation type="submission" date="2023-09" db="EMBL/GenBank/DDBJ databases">
        <title>Microbacterium fusihabitans sp. nov., Microbacterium phycihabitans sp. nov., and Microbacterium cervinum sp. nov., isolated from dried seaweeds of beach.</title>
        <authorList>
            <person name="Lee S.D."/>
        </authorList>
    </citation>
    <scope>NUCLEOTIDE SEQUENCE [LARGE SCALE GENOMIC DNA]</scope>
    <source>
        <strain evidence="2 3">KSW2-21</strain>
    </source>
</reference>
<protein>
    <recommendedName>
        <fullName evidence="4">DUF3329 domain-containing protein</fullName>
    </recommendedName>
</protein>
<gene>
    <name evidence="2" type="ORF">RWH43_09370</name>
</gene>
<keyword evidence="1" id="KW-0812">Transmembrane</keyword>
<dbReference type="Proteomes" id="UP001256673">
    <property type="component" value="Unassembled WGS sequence"/>
</dbReference>
<dbReference type="RefSeq" id="WP_144835249.1">
    <property type="nucleotide sequence ID" value="NZ_JAWDIU010000002.1"/>
</dbReference>
<proteinExistence type="predicted"/>
<keyword evidence="1" id="KW-0472">Membrane</keyword>
<keyword evidence="3" id="KW-1185">Reference proteome</keyword>
<evidence type="ECO:0000256" key="1">
    <source>
        <dbReference type="SAM" id="Phobius"/>
    </source>
</evidence>
<name>A0ABU3RVP9_9MICO</name>
<evidence type="ECO:0000313" key="2">
    <source>
        <dbReference type="EMBL" id="MDU0326964.1"/>
    </source>
</evidence>
<evidence type="ECO:0008006" key="4">
    <source>
        <dbReference type="Google" id="ProtNLM"/>
    </source>
</evidence>
<accession>A0ABU3RVP9</accession>
<comment type="caution">
    <text evidence="2">The sequence shown here is derived from an EMBL/GenBank/DDBJ whole genome shotgun (WGS) entry which is preliminary data.</text>
</comment>
<keyword evidence="1" id="KW-1133">Transmembrane helix</keyword>
<feature type="transmembrane region" description="Helical" evidence="1">
    <location>
        <begin position="34"/>
        <end position="58"/>
    </location>
</feature>
<dbReference type="EMBL" id="JAWDIU010000002">
    <property type="protein sequence ID" value="MDU0326964.1"/>
    <property type="molecule type" value="Genomic_DNA"/>
</dbReference>
<sequence length="70" mass="8048">MNDIRTLKIAQFVCLPVWIGAMFAVFAAPAEGRLIWLVLWIIAAIVFFVAFWRAMWLAADPLRGRRRGDQ</sequence>
<feature type="transmembrane region" description="Helical" evidence="1">
    <location>
        <begin position="9"/>
        <end position="28"/>
    </location>
</feature>
<evidence type="ECO:0000313" key="3">
    <source>
        <dbReference type="Proteomes" id="UP001256673"/>
    </source>
</evidence>
<organism evidence="2 3">
    <name type="scientific">Microbacterium algihabitans</name>
    <dbReference type="NCBI Taxonomy" id="3075992"/>
    <lineage>
        <taxon>Bacteria</taxon>
        <taxon>Bacillati</taxon>
        <taxon>Actinomycetota</taxon>
        <taxon>Actinomycetes</taxon>
        <taxon>Micrococcales</taxon>
        <taxon>Microbacteriaceae</taxon>
        <taxon>Microbacterium</taxon>
    </lineage>
</organism>